<accession>A0AAX4J5W1</accession>
<organism evidence="1 2">
    <name type="scientific">Vibrio phage vB_VpM-pA2SJ1</name>
    <dbReference type="NCBI Taxonomy" id="3095964"/>
    <lineage>
        <taxon>Viruses</taxon>
        <taxon>Duplodnaviria</taxon>
        <taxon>Heunggongvirae</taxon>
        <taxon>Uroviricota</taxon>
        <taxon>Caudoviricetes</taxon>
    </lineage>
</organism>
<dbReference type="EMBL" id="OR813779">
    <property type="protein sequence ID" value="WRQ13123.1"/>
    <property type="molecule type" value="Genomic_DNA"/>
</dbReference>
<evidence type="ECO:0000313" key="2">
    <source>
        <dbReference type="Proteomes" id="UP001432163"/>
    </source>
</evidence>
<proteinExistence type="predicted"/>
<reference evidence="1" key="1">
    <citation type="submission" date="2023-11" db="EMBL/GenBank/DDBJ databases">
        <title>Complete genome sequence of Vibrio virus vB_VpM-pA2SJ1.</title>
        <authorList>
            <person name="Lim S.J."/>
            <person name="Park S.Y."/>
            <person name="Kim J.H."/>
        </authorList>
    </citation>
    <scope>NUCLEOTIDE SEQUENCE</scope>
</reference>
<dbReference type="Pfam" id="PF22758">
    <property type="entry name" value="Phage_cement"/>
    <property type="match status" value="1"/>
</dbReference>
<protein>
    <submittedName>
        <fullName evidence="1">Uncharacterized protein</fullName>
    </submittedName>
</protein>
<sequence length="166" mass="17802">MATYQDTFQTYRDQAYEGQISDIGVNDIISPISNESSDNIGFGLFVIDGGADGKGKLPTDKTAFELKDVLGVSVRSMALENDSSDVPGYKPKTPMSLLRRGRIFVKCNGGCTRRNTVHVSYDATAGGLGSCHGSTVASKTVELKNVRWLTDGADGDIVEIQVDGIF</sequence>
<dbReference type="InterPro" id="IPR054438">
    <property type="entry name" value="Struct_cement_gp24/gp6"/>
</dbReference>
<dbReference type="Proteomes" id="UP001432163">
    <property type="component" value="Segment"/>
</dbReference>
<evidence type="ECO:0000313" key="1">
    <source>
        <dbReference type="EMBL" id="WRQ13123.1"/>
    </source>
</evidence>
<name>A0AAX4J5W1_9CAUD</name>